<dbReference type="InterPro" id="IPR029489">
    <property type="entry name" value="OGT/SEC/SPY_C"/>
</dbReference>
<dbReference type="InterPro" id="IPR051939">
    <property type="entry name" value="Glycosyltr_41/O-GlcNAc_trsf"/>
</dbReference>
<feature type="domain" description="O-GlcNAc transferase C-terminal" evidence="8">
    <location>
        <begin position="1762"/>
        <end position="1953"/>
    </location>
</feature>
<dbReference type="Gene3D" id="3.40.50.2000">
    <property type="entry name" value="Glycogen Phosphorylase B"/>
    <property type="match status" value="1"/>
</dbReference>
<comment type="pathway">
    <text evidence="1">Protein modification; protein glycosylation.</text>
</comment>
<keyword evidence="4" id="KW-0677">Repeat</keyword>
<evidence type="ECO:0000313" key="10">
    <source>
        <dbReference type="Proteomes" id="UP000186098"/>
    </source>
</evidence>
<dbReference type="GO" id="GO:0016757">
    <property type="term" value="F:glycosyltransferase activity"/>
    <property type="evidence" value="ECO:0007669"/>
    <property type="project" value="UniProtKB-KW"/>
</dbReference>
<sequence length="1967" mass="213357">MTLHSDGPAHPETSPAPARGGPGGDAGPAPSIAALLEGGLSQARTATRHALDTARITEIETRIAPRIETECPLPRIAPRGFDRPATLYLLSGLHAFDGAHRQVAQMIAARPHERHLAILDGHRRETLDWARGHLTRAGALPLSPARAMIGLDRLQWLRAKLAALAVQRIVAMIDADDLIARLALAEVAPVLGDRLYLIHRGTSPADFGPALAGATHVTSAALARAADTGAPTLPEVYTPIRRMAPPDLPPPPQPQGPGRRAAVRFHLERVRRVKPLARAMLLRSIADSPASTLAWRAQTGRARMRAARLAPAITTATGGNAHDFPGSGPLDWVTLIVAVLHHTNGRHVHVGYVEPGLRRRMERALRRAGLDIGQVEIVDGARDIYNGVSARPIDLFVAAYPHADPGGVAEAAAAGAPVALFAPADSAPLGKGANPALFGLWHDAESLAQLARKAAAHRSTARGGGARAKPAAAPGAAGTEALHQAWNRLIAATEGALAQSPDETARARLRPLGLFDADFYRGQFPKGAKLPQDEAAAFTHYLETGAAAGKSPHPLFDPAHYLALLPEAARAAARPDPAAHYLAFGEALGQPPHPLFDPVLCARQLQVPQPDILARYLHTDLGPDGQAPVPHTFFDPDHYRAQLPFPPREGTLLEDFLTRGLSERLDPHPLVEAARLCDPDADYAATLWEWLGHEGHALSPELADRATTPLFAPAHFRAHAPDAYARGAPSALWTHLIEGNSPDVGPHPLVWPHHVERNHPGTLTSAETVIERLMRDTGADLDSHPLIDSAHIRAQAPWITQSRIPPLTAFVEHGVWHNLDPHPWFSTQYYLHSNPDVAAVGMNPLYHYLSGGEQQGRWPHVFFNAPNYYHRYLGAGATVSPLIDYVTRGAGYFWNTLPVDDTFQRSRMDTVRALFAQDPDGGKRSAKLLEQIMMPETGGRHPSLTTESRKLARALPPEDDTQTAGETLGIVERQMQMPPVPVQVLRPPVVAASHIAPPSGDYDSPSGEAAQFRQAIVVAGNDGFITADGTWLDHGFEGFDPDHMELRANGAVVAEAGDRVLLRRFTNGRDIDAGLFACGTYSRNYCHFLLEVLPRALLADAIAPAGVPVLTDDDMPAQHYQALRIALPDRPILRLSRQRSHRVRALYAASMPIVFHDAFGQSDVPADAVRMHPEMLRRLARIGAAIGTDPKAPERLFLHREASVRRLLNAGELHHALGARGFVTANFANLGFAEQVQMIAGAHDIVGQSGAHLANIVFARPGTRIFALFSNAPGTNYTMWSQIGAALDLEVVNVAGPRLIGSSGAGPAAHEHFSVPASQLIPFFPEETETRSPAETSAAFDRLHAMAAEADTLTSAWAIRATATPEGFEHRLAEARDAALSALDAASASQLKTLVTHPFYADPWNKLRSGLAVAPPETAAEKTAVAELEQVFARLADPDAAAQDDTAAALPESARDWRRLILRAMLLCSGWQLPPIANLRALPSDLVAPYLRWLSMQTFTFRPGEDDAYVEHARRLLDWIERQMSADLPLGLRNRISRMAAELDLGALLLIERPMRDVYAARNRVLQHVALSNGSPRSYPRAADGSEGRRRIGILCRTFDKGPDSEAVVSMFRQFDRSKYEIFAYSVGFKDRVVSADPKFAAEFDAVIEHRRSLPDDPAGIRAKLTADRLDLFLYANATTYGLRALDLALFHRIAPVQAVMNSHVPLALGYPAFDAFITGQSDHPEHEIDAADMPETVIRRPGSVICYLTSFLRRKNPPLDRAALGIAPDEVVMMNAGSYQKLRHDCLTTMMRAVARTPNAVLLLAPYNPGWAARSQAFCFNRQLAEAAAEVGLDPARIRITSELTVAEAEAALSCADVYLNPFPHGGATMTHLALIYGVPPVTLRRRSTRSIDQFLIGSLGATELLADTPADYVELAHVLATDPARRAALSARLREAARQPVFVDNPEYSRDLQATFTALLDRASH</sequence>
<protein>
    <submittedName>
        <fullName evidence="9">Glycosyl transferase family 41</fullName>
    </submittedName>
</protein>
<dbReference type="RefSeq" id="WP_076363604.1">
    <property type="nucleotide sequence ID" value="NZ_FTOM01000001.1"/>
</dbReference>
<evidence type="ECO:0000259" key="8">
    <source>
        <dbReference type="Pfam" id="PF13844"/>
    </source>
</evidence>
<evidence type="ECO:0000256" key="3">
    <source>
        <dbReference type="ARBA" id="ARBA00022679"/>
    </source>
</evidence>
<feature type="compositionally biased region" description="Pro residues" evidence="6">
    <location>
        <begin position="246"/>
        <end position="255"/>
    </location>
</feature>
<feature type="region of interest" description="Disordered" evidence="6">
    <location>
        <begin position="240"/>
        <end position="259"/>
    </location>
</feature>
<evidence type="ECO:0000256" key="6">
    <source>
        <dbReference type="SAM" id="MobiDB-lite"/>
    </source>
</evidence>
<evidence type="ECO:0000256" key="5">
    <source>
        <dbReference type="ARBA" id="ARBA00022803"/>
    </source>
</evidence>
<dbReference type="Gene3D" id="3.40.50.11380">
    <property type="match status" value="1"/>
</dbReference>
<gene>
    <name evidence="9" type="ORF">SAMN05421795_101833</name>
</gene>
<feature type="domain" description="Glycosyltransferase 61 catalytic" evidence="7">
    <location>
        <begin position="1085"/>
        <end position="1265"/>
    </location>
</feature>
<dbReference type="Proteomes" id="UP000186098">
    <property type="component" value="Unassembled WGS sequence"/>
</dbReference>
<evidence type="ECO:0000256" key="4">
    <source>
        <dbReference type="ARBA" id="ARBA00022737"/>
    </source>
</evidence>
<dbReference type="PANTHER" id="PTHR44835:SF1">
    <property type="entry name" value="PROTEIN O-GLCNAC TRANSFERASE"/>
    <property type="match status" value="1"/>
</dbReference>
<evidence type="ECO:0000259" key="7">
    <source>
        <dbReference type="Pfam" id="PF04577"/>
    </source>
</evidence>
<name>A0A1N7KD97_9RHOB</name>
<dbReference type="Pfam" id="PF04577">
    <property type="entry name" value="Glyco_transf_61"/>
    <property type="match status" value="1"/>
</dbReference>
<keyword evidence="3 9" id="KW-0808">Transferase</keyword>
<dbReference type="Pfam" id="PF13844">
    <property type="entry name" value="Glyco_transf_41"/>
    <property type="match status" value="1"/>
</dbReference>
<keyword evidence="5" id="KW-0802">TPR repeat</keyword>
<evidence type="ECO:0000313" key="9">
    <source>
        <dbReference type="EMBL" id="SIS59440.1"/>
    </source>
</evidence>
<keyword evidence="2" id="KW-0328">Glycosyltransferase</keyword>
<organism evidence="9 10">
    <name type="scientific">Phaeovulum vinaykumarii</name>
    <dbReference type="NCBI Taxonomy" id="407234"/>
    <lineage>
        <taxon>Bacteria</taxon>
        <taxon>Pseudomonadati</taxon>
        <taxon>Pseudomonadota</taxon>
        <taxon>Alphaproteobacteria</taxon>
        <taxon>Rhodobacterales</taxon>
        <taxon>Paracoccaceae</taxon>
        <taxon>Phaeovulum</taxon>
    </lineage>
</organism>
<feature type="region of interest" description="Disordered" evidence="6">
    <location>
        <begin position="1"/>
        <end position="31"/>
    </location>
</feature>
<dbReference type="EMBL" id="FTOM01000001">
    <property type="protein sequence ID" value="SIS59440.1"/>
    <property type="molecule type" value="Genomic_DNA"/>
</dbReference>
<proteinExistence type="predicted"/>
<evidence type="ECO:0000256" key="1">
    <source>
        <dbReference type="ARBA" id="ARBA00004922"/>
    </source>
</evidence>
<reference evidence="10" key="1">
    <citation type="submission" date="2017-01" db="EMBL/GenBank/DDBJ databases">
        <authorList>
            <person name="Varghese N."/>
            <person name="Submissions S."/>
        </authorList>
    </citation>
    <scope>NUCLEOTIDE SEQUENCE [LARGE SCALE GENOMIC DNA]</scope>
    <source>
        <strain evidence="10">DSM 18714</strain>
    </source>
</reference>
<dbReference type="InterPro" id="IPR049625">
    <property type="entry name" value="Glyco_transf_61_cat"/>
</dbReference>
<dbReference type="PANTHER" id="PTHR44835">
    <property type="entry name" value="UDP-N-ACETYLGLUCOSAMINE--PEPTIDE N-ACETYLGLUCOSAMINYLTRANSFERASE SPINDLY-RELATED"/>
    <property type="match status" value="1"/>
</dbReference>
<dbReference type="STRING" id="407234.SAMN05421795_101833"/>
<evidence type="ECO:0000256" key="2">
    <source>
        <dbReference type="ARBA" id="ARBA00022676"/>
    </source>
</evidence>
<keyword evidence="10" id="KW-1185">Reference proteome</keyword>
<dbReference type="SUPFAM" id="SSF53756">
    <property type="entry name" value="UDP-Glycosyltransferase/glycogen phosphorylase"/>
    <property type="match status" value="1"/>
</dbReference>
<accession>A0A1N7KD97</accession>
<dbReference type="OrthoDB" id="146908at2"/>